<proteinExistence type="predicted"/>
<feature type="region of interest" description="Disordered" evidence="1">
    <location>
        <begin position="244"/>
        <end position="282"/>
    </location>
</feature>
<feature type="compositionally biased region" description="Acidic residues" evidence="1">
    <location>
        <begin position="99"/>
        <end position="133"/>
    </location>
</feature>
<dbReference type="EMBL" id="CAUYUJ010014160">
    <property type="protein sequence ID" value="CAK0837565.1"/>
    <property type="molecule type" value="Genomic_DNA"/>
</dbReference>
<protein>
    <submittedName>
        <fullName evidence="2">Uncharacterized protein</fullName>
    </submittedName>
</protein>
<evidence type="ECO:0000313" key="3">
    <source>
        <dbReference type="Proteomes" id="UP001189429"/>
    </source>
</evidence>
<comment type="caution">
    <text evidence="2">The sequence shown here is derived from an EMBL/GenBank/DDBJ whole genome shotgun (WGS) entry which is preliminary data.</text>
</comment>
<feature type="compositionally biased region" description="Basic and acidic residues" evidence="1">
    <location>
        <begin position="140"/>
        <end position="172"/>
    </location>
</feature>
<accession>A0ABN9SYL5</accession>
<feature type="compositionally biased region" description="Basic and acidic residues" evidence="1">
    <location>
        <begin position="245"/>
        <end position="254"/>
    </location>
</feature>
<keyword evidence="3" id="KW-1185">Reference proteome</keyword>
<gene>
    <name evidence="2" type="ORF">PCOR1329_LOCUS33712</name>
</gene>
<evidence type="ECO:0000313" key="2">
    <source>
        <dbReference type="EMBL" id="CAK0837565.1"/>
    </source>
</evidence>
<sequence>CDGGIDRKGIEKRVSLIKSVAQVKGTLAFKRDQWTQALKEVAKENLSFRSRGEQATWQTELQRRLSKMCRHAGQYLIKESPPKWFRALKIPRPRIVGDDNGDEDSGDFEMQEEDAEEENPDDFAPDSELADDEATGRVNAETKAEQKSETKSAESKNPETKSEPESAEKESKPQVQYDHGYDADARCAFRTRKGGKKVYHPEYAISMHEPPNAKMTDSMSATFKNTDGTLETVMVAQMTVAKWRASADGKKEPVDGGGAGGKKDHHPMKATKGRAADRQGWVDTDKDGTKVEAFIRSDDAKGKPPKRLAVVAVDGHAVVTINAQHFEETAEKNKQAAGLAWASVIAEKLAAGTIDKDEAINAKMEKLSESGFESRVSKKRPAAAVSASAGASATGAQMKRPAATVEADKPTPAASEGDGTPAAATPPPKKKAESPIARKTQLSPPTPSSDEVSE</sequence>
<feature type="non-terminal residue" evidence="2">
    <location>
        <position position="1"/>
    </location>
</feature>
<evidence type="ECO:0000256" key="1">
    <source>
        <dbReference type="SAM" id="MobiDB-lite"/>
    </source>
</evidence>
<feature type="region of interest" description="Disordered" evidence="1">
    <location>
        <begin position="93"/>
        <end position="183"/>
    </location>
</feature>
<feature type="compositionally biased region" description="Low complexity" evidence="1">
    <location>
        <begin position="382"/>
        <end position="396"/>
    </location>
</feature>
<reference evidence="2" key="1">
    <citation type="submission" date="2023-10" db="EMBL/GenBank/DDBJ databases">
        <authorList>
            <person name="Chen Y."/>
            <person name="Shah S."/>
            <person name="Dougan E. K."/>
            <person name="Thang M."/>
            <person name="Chan C."/>
        </authorList>
    </citation>
    <scope>NUCLEOTIDE SEQUENCE [LARGE SCALE GENOMIC DNA]</scope>
</reference>
<name>A0ABN9SYL5_9DINO</name>
<organism evidence="2 3">
    <name type="scientific">Prorocentrum cordatum</name>
    <dbReference type="NCBI Taxonomy" id="2364126"/>
    <lineage>
        <taxon>Eukaryota</taxon>
        <taxon>Sar</taxon>
        <taxon>Alveolata</taxon>
        <taxon>Dinophyceae</taxon>
        <taxon>Prorocentrales</taxon>
        <taxon>Prorocentraceae</taxon>
        <taxon>Prorocentrum</taxon>
    </lineage>
</organism>
<dbReference type="Proteomes" id="UP001189429">
    <property type="component" value="Unassembled WGS sequence"/>
</dbReference>
<feature type="compositionally biased region" description="Basic residues" evidence="1">
    <location>
        <begin position="263"/>
        <end position="272"/>
    </location>
</feature>
<feature type="region of interest" description="Disordered" evidence="1">
    <location>
        <begin position="368"/>
        <end position="454"/>
    </location>
</feature>